<evidence type="ECO:0000313" key="4">
    <source>
        <dbReference type="Proteomes" id="UP001642484"/>
    </source>
</evidence>
<name>A0ABP0IBI9_9DINO</name>
<proteinExistence type="predicted"/>
<protein>
    <submittedName>
        <fullName evidence="3">Uncharacterized protein</fullName>
    </submittedName>
</protein>
<dbReference type="Proteomes" id="UP001642484">
    <property type="component" value="Unassembled WGS sequence"/>
</dbReference>
<evidence type="ECO:0000256" key="1">
    <source>
        <dbReference type="SAM" id="MobiDB-lite"/>
    </source>
</evidence>
<keyword evidence="2" id="KW-1133">Transmembrane helix</keyword>
<keyword evidence="2" id="KW-0472">Membrane</keyword>
<reference evidence="3 4" key="1">
    <citation type="submission" date="2024-02" db="EMBL/GenBank/DDBJ databases">
        <authorList>
            <person name="Chen Y."/>
            <person name="Shah S."/>
            <person name="Dougan E. K."/>
            <person name="Thang M."/>
            <person name="Chan C."/>
        </authorList>
    </citation>
    <scope>NUCLEOTIDE SEQUENCE [LARGE SCALE GENOMIC DNA]</scope>
</reference>
<comment type="caution">
    <text evidence="3">The sequence shown here is derived from an EMBL/GenBank/DDBJ whole genome shotgun (WGS) entry which is preliminary data.</text>
</comment>
<accession>A0ABP0IBI9</accession>
<dbReference type="SUPFAM" id="SSF48150">
    <property type="entry name" value="DNA-glycosylase"/>
    <property type="match status" value="1"/>
</dbReference>
<dbReference type="InterPro" id="IPR023170">
    <property type="entry name" value="HhH_base_excis_C"/>
</dbReference>
<feature type="transmembrane region" description="Helical" evidence="2">
    <location>
        <begin position="124"/>
        <end position="150"/>
    </location>
</feature>
<evidence type="ECO:0000256" key="2">
    <source>
        <dbReference type="SAM" id="Phobius"/>
    </source>
</evidence>
<sequence length="151" mass="16686">MSHGIKVSQAVVSKPAKSKRKNVTRSPFHGFGQPGAKEVRQLHRLLAKQFGERRPGKSKRQILDTVVGTILSQNTTNTNSHRAFSELKKRCLAPRDTTMAMVDLDHGPGKSSGKSADPCRCCCFWLLLLLLLLLLPLLVPVVSAGQWYIIV</sequence>
<dbReference type="InterPro" id="IPR011257">
    <property type="entry name" value="DNA_glycosylase"/>
</dbReference>
<feature type="region of interest" description="Disordered" evidence="1">
    <location>
        <begin position="1"/>
        <end position="34"/>
    </location>
</feature>
<gene>
    <name evidence="3" type="ORF">CCMP2556_LOCUS5443</name>
</gene>
<evidence type="ECO:0000313" key="3">
    <source>
        <dbReference type="EMBL" id="CAK8998902.1"/>
    </source>
</evidence>
<dbReference type="Gene3D" id="1.10.340.30">
    <property type="entry name" value="Hypothetical protein, domain 2"/>
    <property type="match status" value="1"/>
</dbReference>
<dbReference type="Gene3D" id="1.10.1670.10">
    <property type="entry name" value="Helix-hairpin-Helix base-excision DNA repair enzymes (C-terminal)"/>
    <property type="match status" value="1"/>
</dbReference>
<keyword evidence="4" id="KW-1185">Reference proteome</keyword>
<keyword evidence="2" id="KW-0812">Transmembrane</keyword>
<organism evidence="3 4">
    <name type="scientific">Durusdinium trenchii</name>
    <dbReference type="NCBI Taxonomy" id="1381693"/>
    <lineage>
        <taxon>Eukaryota</taxon>
        <taxon>Sar</taxon>
        <taxon>Alveolata</taxon>
        <taxon>Dinophyceae</taxon>
        <taxon>Suessiales</taxon>
        <taxon>Symbiodiniaceae</taxon>
        <taxon>Durusdinium</taxon>
    </lineage>
</organism>
<dbReference type="EMBL" id="CAXAMN010002281">
    <property type="protein sequence ID" value="CAK8998902.1"/>
    <property type="molecule type" value="Genomic_DNA"/>
</dbReference>